<protein>
    <recommendedName>
        <fullName evidence="4">BZIP domain-containing protein</fullName>
    </recommendedName>
</protein>
<feature type="compositionally biased region" description="Polar residues" evidence="1">
    <location>
        <begin position="174"/>
        <end position="190"/>
    </location>
</feature>
<accession>A0A0L6VB89</accession>
<evidence type="ECO:0000256" key="1">
    <source>
        <dbReference type="SAM" id="MobiDB-lite"/>
    </source>
</evidence>
<dbReference type="CDD" id="cd14688">
    <property type="entry name" value="bZIP_YAP"/>
    <property type="match status" value="1"/>
</dbReference>
<feature type="region of interest" description="Disordered" evidence="1">
    <location>
        <begin position="1"/>
        <end position="57"/>
    </location>
</feature>
<evidence type="ECO:0000313" key="2">
    <source>
        <dbReference type="EMBL" id="KNZ57370.1"/>
    </source>
</evidence>
<feature type="region of interest" description="Disordered" evidence="1">
    <location>
        <begin position="94"/>
        <end position="122"/>
    </location>
</feature>
<evidence type="ECO:0000313" key="3">
    <source>
        <dbReference type="Proteomes" id="UP000037035"/>
    </source>
</evidence>
<feature type="region of interest" description="Disordered" evidence="1">
    <location>
        <begin position="249"/>
        <end position="309"/>
    </location>
</feature>
<feature type="compositionally biased region" description="Basic and acidic residues" evidence="1">
    <location>
        <begin position="285"/>
        <end position="309"/>
    </location>
</feature>
<proteinExistence type="predicted"/>
<comment type="caution">
    <text evidence="2">The sequence shown here is derived from an EMBL/GenBank/DDBJ whole genome shotgun (WGS) entry which is preliminary data.</text>
</comment>
<dbReference type="VEuPathDB" id="FungiDB:VP01_2176g4"/>
<feature type="compositionally biased region" description="Basic residues" evidence="1">
    <location>
        <begin position="275"/>
        <end position="284"/>
    </location>
</feature>
<reference evidence="2 3" key="1">
    <citation type="submission" date="2015-08" db="EMBL/GenBank/DDBJ databases">
        <title>Next Generation Sequencing and Analysis of the Genome of Puccinia sorghi L Schw, the Causal Agent of Maize Common Rust.</title>
        <authorList>
            <person name="Rochi L."/>
            <person name="Burguener G."/>
            <person name="Darino M."/>
            <person name="Turjanski A."/>
            <person name="Kreff E."/>
            <person name="Dieguez M.J."/>
            <person name="Sacco F."/>
        </authorList>
    </citation>
    <scope>NUCLEOTIDE SEQUENCE [LARGE SCALE GENOMIC DNA]</scope>
    <source>
        <strain evidence="2 3">RO10H11247</strain>
    </source>
</reference>
<sequence>MKQPPNQFTHYNRPGNPLTQLGWHQHQHQQQQPQQQQQQGTINLGFSHPHPFGQQPILAEESWNPPRIDPVTDYSASTSNQLAGVYGHHWDFDQHAHDTSSPSKALGFEHAGESSRVPMSDLPANQPDSAFNFDFFPHSDYFETQLNASLPNANQGGATLPGNFPHASQFYDFSNAKTKSNPAPRQSDFSRPTELSVDQPKKKSCFEGGKSSTFLQLMWSYPAAETLSGNSLNRIVNTSIERAQPWDVGNEATRPVQGNAPGPSSQVHRDEKPSCKRLKRKITERRREQNRVHQKAFRERRDHSSHQKEVEIRELEERLNQYEVAGKEFVLPSWTVPWQFKFIRGKSPKLSPALSSSKSISAVIRALYVRRFSQSDCFT</sequence>
<name>A0A0L6VB89_9BASI</name>
<organism evidence="2 3">
    <name type="scientific">Puccinia sorghi</name>
    <dbReference type="NCBI Taxonomy" id="27349"/>
    <lineage>
        <taxon>Eukaryota</taxon>
        <taxon>Fungi</taxon>
        <taxon>Dikarya</taxon>
        <taxon>Basidiomycota</taxon>
        <taxon>Pucciniomycotina</taxon>
        <taxon>Pucciniomycetes</taxon>
        <taxon>Pucciniales</taxon>
        <taxon>Pucciniaceae</taxon>
        <taxon>Puccinia</taxon>
    </lineage>
</organism>
<dbReference type="OrthoDB" id="2503715at2759"/>
<dbReference type="AlphaFoldDB" id="A0A0L6VB89"/>
<dbReference type="Proteomes" id="UP000037035">
    <property type="component" value="Unassembled WGS sequence"/>
</dbReference>
<keyword evidence="3" id="KW-1185">Reference proteome</keyword>
<feature type="compositionally biased region" description="Polar residues" evidence="1">
    <location>
        <begin position="1"/>
        <end position="10"/>
    </location>
</feature>
<feature type="compositionally biased region" description="Low complexity" evidence="1">
    <location>
        <begin position="28"/>
        <end position="39"/>
    </location>
</feature>
<dbReference type="EMBL" id="LAVV01007032">
    <property type="protein sequence ID" value="KNZ57370.1"/>
    <property type="molecule type" value="Genomic_DNA"/>
</dbReference>
<feature type="region of interest" description="Disordered" evidence="1">
    <location>
        <begin position="174"/>
        <end position="203"/>
    </location>
</feature>
<gene>
    <name evidence="2" type="ORF">VP01_2176g4</name>
</gene>
<evidence type="ECO:0008006" key="4">
    <source>
        <dbReference type="Google" id="ProtNLM"/>
    </source>
</evidence>